<feature type="region of interest" description="Disordered" evidence="1">
    <location>
        <begin position="1"/>
        <end position="88"/>
    </location>
</feature>
<feature type="compositionally biased region" description="Polar residues" evidence="1">
    <location>
        <begin position="47"/>
        <end position="69"/>
    </location>
</feature>
<evidence type="ECO:0000313" key="2">
    <source>
        <dbReference type="EMBL" id="KAK3312201.1"/>
    </source>
</evidence>
<evidence type="ECO:0000256" key="1">
    <source>
        <dbReference type="SAM" id="MobiDB-lite"/>
    </source>
</evidence>
<keyword evidence="3" id="KW-1185">Reference proteome</keyword>
<evidence type="ECO:0000313" key="3">
    <source>
        <dbReference type="Proteomes" id="UP001283341"/>
    </source>
</evidence>
<dbReference type="EMBL" id="JAUEDM010000009">
    <property type="protein sequence ID" value="KAK3312201.1"/>
    <property type="molecule type" value="Genomic_DNA"/>
</dbReference>
<dbReference type="Proteomes" id="UP001283341">
    <property type="component" value="Unassembled WGS sequence"/>
</dbReference>
<reference evidence="2" key="1">
    <citation type="journal article" date="2023" name="Mol. Phylogenet. Evol.">
        <title>Genome-scale phylogeny and comparative genomics of the fungal order Sordariales.</title>
        <authorList>
            <person name="Hensen N."/>
            <person name="Bonometti L."/>
            <person name="Westerberg I."/>
            <person name="Brannstrom I.O."/>
            <person name="Guillou S."/>
            <person name="Cros-Aarteil S."/>
            <person name="Calhoun S."/>
            <person name="Haridas S."/>
            <person name="Kuo A."/>
            <person name="Mondo S."/>
            <person name="Pangilinan J."/>
            <person name="Riley R."/>
            <person name="LaButti K."/>
            <person name="Andreopoulos B."/>
            <person name="Lipzen A."/>
            <person name="Chen C."/>
            <person name="Yan M."/>
            <person name="Daum C."/>
            <person name="Ng V."/>
            <person name="Clum A."/>
            <person name="Steindorff A."/>
            <person name="Ohm R.A."/>
            <person name="Martin F."/>
            <person name="Silar P."/>
            <person name="Natvig D.O."/>
            <person name="Lalanne C."/>
            <person name="Gautier V."/>
            <person name="Ament-Velasquez S.L."/>
            <person name="Kruys A."/>
            <person name="Hutchinson M.I."/>
            <person name="Powell A.J."/>
            <person name="Barry K."/>
            <person name="Miller A.N."/>
            <person name="Grigoriev I.V."/>
            <person name="Debuchy R."/>
            <person name="Gladieux P."/>
            <person name="Hiltunen Thoren M."/>
            <person name="Johannesson H."/>
        </authorList>
    </citation>
    <scope>NUCLEOTIDE SEQUENCE</scope>
    <source>
        <strain evidence="2">CBS 118394</strain>
    </source>
</reference>
<name>A0AAE0HUG3_9PEZI</name>
<gene>
    <name evidence="2" type="ORF">B0H66DRAFT_595823</name>
</gene>
<dbReference type="AlphaFoldDB" id="A0AAE0HUG3"/>
<reference evidence="2" key="2">
    <citation type="submission" date="2023-06" db="EMBL/GenBank/DDBJ databases">
        <authorList>
            <consortium name="Lawrence Berkeley National Laboratory"/>
            <person name="Haridas S."/>
            <person name="Hensen N."/>
            <person name="Bonometti L."/>
            <person name="Westerberg I."/>
            <person name="Brannstrom I.O."/>
            <person name="Guillou S."/>
            <person name="Cros-Aarteil S."/>
            <person name="Calhoun S."/>
            <person name="Kuo A."/>
            <person name="Mondo S."/>
            <person name="Pangilinan J."/>
            <person name="Riley R."/>
            <person name="Labutti K."/>
            <person name="Andreopoulos B."/>
            <person name="Lipzen A."/>
            <person name="Chen C."/>
            <person name="Yanf M."/>
            <person name="Daum C."/>
            <person name="Ng V."/>
            <person name="Clum A."/>
            <person name="Steindorff A."/>
            <person name="Ohm R."/>
            <person name="Martin F."/>
            <person name="Silar P."/>
            <person name="Natvig D."/>
            <person name="Lalanne C."/>
            <person name="Gautier V."/>
            <person name="Ament-Velasquez S.L."/>
            <person name="Kruys A."/>
            <person name="Hutchinson M.I."/>
            <person name="Powell A.J."/>
            <person name="Barry K."/>
            <person name="Miller A.N."/>
            <person name="Grigoriev I.V."/>
            <person name="Debuchy R."/>
            <person name="Gladieux P."/>
            <person name="Thoren M.H."/>
            <person name="Johannesson H."/>
        </authorList>
    </citation>
    <scope>NUCLEOTIDE SEQUENCE</scope>
    <source>
        <strain evidence="2">CBS 118394</strain>
    </source>
</reference>
<sequence length="360" mass="40766">MKYEIDRPSPRGTRTTQPMRRSASPPAQRPEDGARLNDSLIMAPKVQSANTSQALQAAQSTRASQTPPSEFSWGFPDFTGCQPSPSNLRTQKEIDAVPKALAVLGREAVNHTDPRQELRLSWQSAQVDNIGRQVVASTKAIRAGIFRHPTQPEVLMDACTALAEMALNMCRTESSYTRMLMRIIDYFSQSDPLSDCGHFKSEIQLIGLWRVKYANLIGTLFNWVSGMYDRNHRTGVDPFAVAFYVKPIRARPPQRQVGWVLVRHHNNHLHRILFGRGYATDREGQAAQLLKMRSAHNVPYYELLNELLPSSVVSELFPSLDWAKDCLCAWDSLAQVEQKLRLFTHMDEARNTNSFEELLD</sequence>
<accession>A0AAE0HUG3</accession>
<comment type="caution">
    <text evidence="2">The sequence shown here is derived from an EMBL/GenBank/DDBJ whole genome shotgun (WGS) entry which is preliminary data.</text>
</comment>
<protein>
    <submittedName>
        <fullName evidence="2">Uncharacterized protein</fullName>
    </submittedName>
</protein>
<proteinExistence type="predicted"/>
<organism evidence="2 3">
    <name type="scientific">Apodospora peruviana</name>
    <dbReference type="NCBI Taxonomy" id="516989"/>
    <lineage>
        <taxon>Eukaryota</taxon>
        <taxon>Fungi</taxon>
        <taxon>Dikarya</taxon>
        <taxon>Ascomycota</taxon>
        <taxon>Pezizomycotina</taxon>
        <taxon>Sordariomycetes</taxon>
        <taxon>Sordariomycetidae</taxon>
        <taxon>Sordariales</taxon>
        <taxon>Lasiosphaeriaceae</taxon>
        <taxon>Apodospora</taxon>
    </lineage>
</organism>